<name>A0A371HEU5_MUCPR</name>
<evidence type="ECO:0000313" key="1">
    <source>
        <dbReference type="EMBL" id="RDY01309.1"/>
    </source>
</evidence>
<feature type="non-terminal residue" evidence="1">
    <location>
        <position position="1"/>
    </location>
</feature>
<proteinExistence type="predicted"/>
<keyword evidence="2" id="KW-1185">Reference proteome</keyword>
<dbReference type="Proteomes" id="UP000257109">
    <property type="component" value="Unassembled WGS sequence"/>
</dbReference>
<gene>
    <name evidence="1" type="ORF">CR513_15397</name>
</gene>
<protein>
    <submittedName>
        <fullName evidence="1">Uncharacterized protein</fullName>
    </submittedName>
</protein>
<reference evidence="1" key="1">
    <citation type="submission" date="2018-05" db="EMBL/GenBank/DDBJ databases">
        <title>Draft genome of Mucuna pruriens seed.</title>
        <authorList>
            <person name="Nnadi N.E."/>
            <person name="Vos R."/>
            <person name="Hasami M.H."/>
            <person name="Devisetty U.K."/>
            <person name="Aguiy J.C."/>
        </authorList>
    </citation>
    <scope>NUCLEOTIDE SEQUENCE [LARGE SCALE GENOMIC DNA]</scope>
    <source>
        <strain evidence="1">JCA_2017</strain>
    </source>
</reference>
<accession>A0A371HEU5</accession>
<dbReference type="AlphaFoldDB" id="A0A371HEU5"/>
<sequence>MKKKENTKGKEGLYMSNKVVKKMLLAKTKPLYLLPTNMCFHLSAQLSDLPIASKDHVLRKFHMDYHLSKGYSTRLTLLWELPCRIELHIELTLRKERKFNKSGEVHGKMLGQGEQKLKCSDSDLDLKE</sequence>
<evidence type="ECO:0000313" key="2">
    <source>
        <dbReference type="Proteomes" id="UP000257109"/>
    </source>
</evidence>
<comment type="caution">
    <text evidence="1">The sequence shown here is derived from an EMBL/GenBank/DDBJ whole genome shotgun (WGS) entry which is preliminary data.</text>
</comment>
<dbReference type="EMBL" id="QJKJ01002792">
    <property type="protein sequence ID" value="RDY01309.1"/>
    <property type="molecule type" value="Genomic_DNA"/>
</dbReference>
<organism evidence="1 2">
    <name type="scientific">Mucuna pruriens</name>
    <name type="common">Velvet bean</name>
    <name type="synonym">Dolichos pruriens</name>
    <dbReference type="NCBI Taxonomy" id="157652"/>
    <lineage>
        <taxon>Eukaryota</taxon>
        <taxon>Viridiplantae</taxon>
        <taxon>Streptophyta</taxon>
        <taxon>Embryophyta</taxon>
        <taxon>Tracheophyta</taxon>
        <taxon>Spermatophyta</taxon>
        <taxon>Magnoliopsida</taxon>
        <taxon>eudicotyledons</taxon>
        <taxon>Gunneridae</taxon>
        <taxon>Pentapetalae</taxon>
        <taxon>rosids</taxon>
        <taxon>fabids</taxon>
        <taxon>Fabales</taxon>
        <taxon>Fabaceae</taxon>
        <taxon>Papilionoideae</taxon>
        <taxon>50 kb inversion clade</taxon>
        <taxon>NPAAA clade</taxon>
        <taxon>indigoferoid/millettioid clade</taxon>
        <taxon>Phaseoleae</taxon>
        <taxon>Mucuna</taxon>
    </lineage>
</organism>